<evidence type="ECO:0000256" key="1">
    <source>
        <dbReference type="ARBA" id="ARBA00004245"/>
    </source>
</evidence>
<evidence type="ECO:0000256" key="7">
    <source>
        <dbReference type="RuleBase" id="RU003909"/>
    </source>
</evidence>
<keyword evidence="9" id="KW-1185">Reference proteome</keyword>
<comment type="subunit">
    <text evidence="3">Occurs in many kinds of cells as a complex with monomeric actin in a 1:1 ratio.</text>
</comment>
<protein>
    <recommendedName>
        <fullName evidence="7">Profilin</fullName>
    </recommendedName>
</protein>
<proteinExistence type="inferred from homology"/>
<accession>A0ABD6EF19</accession>
<dbReference type="InterPro" id="IPR036140">
    <property type="entry name" value="PFN_sf"/>
</dbReference>
<keyword evidence="4" id="KW-0963">Cytoplasm</keyword>
<comment type="subcellular location">
    <subcellularLocation>
        <location evidence="1">Cytoplasm</location>
        <location evidence="1">Cytoskeleton</location>
    </subcellularLocation>
</comment>
<reference evidence="8 9" key="1">
    <citation type="submission" date="2024-08" db="EMBL/GenBank/DDBJ databases">
        <title>Gnathostoma spinigerum genome.</title>
        <authorList>
            <person name="Gonzalez-Bertolin B."/>
            <person name="Monzon S."/>
            <person name="Zaballos A."/>
            <person name="Jimenez P."/>
            <person name="Dekumyoy P."/>
            <person name="Varona S."/>
            <person name="Cuesta I."/>
            <person name="Sumanam S."/>
            <person name="Adisakwattana P."/>
            <person name="Gasser R.B."/>
            <person name="Hernandez-Gonzalez A."/>
            <person name="Young N.D."/>
            <person name="Perteguer M.J."/>
        </authorList>
    </citation>
    <scope>NUCLEOTIDE SEQUENCE [LARGE SCALE GENOMIC DNA]</scope>
    <source>
        <strain evidence="8">AL3</strain>
        <tissue evidence="8">Liver</tissue>
    </source>
</reference>
<evidence type="ECO:0000256" key="6">
    <source>
        <dbReference type="ARBA" id="ARBA00023212"/>
    </source>
</evidence>
<sequence length="126" mass="13864">MSWNTYVDSNLIATKNVTKAAIFRSDGQILAKSGGFNILNSEAKAAAAAFNKKDDAYAHGLIIGKRKYLVVIVEPGLIIGSTHEEGFFIYKTKENFIISFYGDRMTAAKCRLTTGRLADYFLSQGI</sequence>
<dbReference type="SUPFAM" id="SSF55770">
    <property type="entry name" value="Profilin (actin-binding protein)"/>
    <property type="match status" value="1"/>
</dbReference>
<dbReference type="PANTHER" id="PTHR11604">
    <property type="entry name" value="PROFILIN"/>
    <property type="match status" value="1"/>
</dbReference>
<dbReference type="Gene3D" id="3.30.450.30">
    <property type="entry name" value="Dynein light chain 2a, cytoplasmic"/>
    <property type="match status" value="1"/>
</dbReference>
<dbReference type="PANTHER" id="PTHR11604:SF0">
    <property type="entry name" value="PROFILIN"/>
    <property type="match status" value="1"/>
</dbReference>
<dbReference type="GO" id="GO:0003779">
    <property type="term" value="F:actin binding"/>
    <property type="evidence" value="ECO:0007669"/>
    <property type="project" value="UniProtKB-KW"/>
</dbReference>
<dbReference type="EMBL" id="JBGFUD010002672">
    <property type="protein sequence ID" value="MFH4977862.1"/>
    <property type="molecule type" value="Genomic_DNA"/>
</dbReference>
<keyword evidence="6" id="KW-0206">Cytoskeleton</keyword>
<evidence type="ECO:0000256" key="2">
    <source>
        <dbReference type="ARBA" id="ARBA00010058"/>
    </source>
</evidence>
<evidence type="ECO:0000313" key="9">
    <source>
        <dbReference type="Proteomes" id="UP001608902"/>
    </source>
</evidence>
<evidence type="ECO:0000256" key="3">
    <source>
        <dbReference type="ARBA" id="ARBA00011583"/>
    </source>
</evidence>
<evidence type="ECO:0000256" key="5">
    <source>
        <dbReference type="ARBA" id="ARBA00023203"/>
    </source>
</evidence>
<comment type="similarity">
    <text evidence="2 7">Belongs to the profilin family.</text>
</comment>
<dbReference type="PROSITE" id="PS00414">
    <property type="entry name" value="PROFILIN"/>
    <property type="match status" value="1"/>
</dbReference>
<dbReference type="InterPro" id="IPR048278">
    <property type="entry name" value="PFN"/>
</dbReference>
<keyword evidence="5 7" id="KW-0009">Actin-binding</keyword>
<dbReference type="InterPro" id="IPR005455">
    <property type="entry name" value="PFN_euk"/>
</dbReference>
<comment type="caution">
    <text evidence="8">The sequence shown here is derived from an EMBL/GenBank/DDBJ whole genome shotgun (WGS) entry which is preliminary data.</text>
</comment>
<evidence type="ECO:0000256" key="4">
    <source>
        <dbReference type="ARBA" id="ARBA00022490"/>
    </source>
</evidence>
<dbReference type="Pfam" id="PF00235">
    <property type="entry name" value="Profilin"/>
    <property type="match status" value="1"/>
</dbReference>
<dbReference type="SMART" id="SM00392">
    <property type="entry name" value="PROF"/>
    <property type="match status" value="1"/>
</dbReference>
<dbReference type="AlphaFoldDB" id="A0ABD6EF19"/>
<gene>
    <name evidence="8" type="ORF">AB6A40_004571</name>
</gene>
<dbReference type="PRINTS" id="PR01640">
    <property type="entry name" value="PROFILINPLNT"/>
</dbReference>
<dbReference type="Proteomes" id="UP001608902">
    <property type="component" value="Unassembled WGS sequence"/>
</dbReference>
<dbReference type="InterPro" id="IPR027310">
    <property type="entry name" value="Profilin_CS"/>
</dbReference>
<dbReference type="CDD" id="cd00148">
    <property type="entry name" value="PROF"/>
    <property type="match status" value="1"/>
</dbReference>
<dbReference type="GO" id="GO:0005856">
    <property type="term" value="C:cytoskeleton"/>
    <property type="evidence" value="ECO:0007669"/>
    <property type="project" value="UniProtKB-SubCell"/>
</dbReference>
<name>A0ABD6EF19_9BILA</name>
<evidence type="ECO:0000313" key="8">
    <source>
        <dbReference type="EMBL" id="MFH4977862.1"/>
    </source>
</evidence>
<organism evidence="8 9">
    <name type="scientific">Gnathostoma spinigerum</name>
    <dbReference type="NCBI Taxonomy" id="75299"/>
    <lineage>
        <taxon>Eukaryota</taxon>
        <taxon>Metazoa</taxon>
        <taxon>Ecdysozoa</taxon>
        <taxon>Nematoda</taxon>
        <taxon>Chromadorea</taxon>
        <taxon>Rhabditida</taxon>
        <taxon>Spirurina</taxon>
        <taxon>Gnathostomatomorpha</taxon>
        <taxon>Gnathostomatoidea</taxon>
        <taxon>Gnathostomatidae</taxon>
        <taxon>Gnathostoma</taxon>
    </lineage>
</organism>